<protein>
    <submittedName>
        <fullName evidence="1">Uncharacterized protein</fullName>
    </submittedName>
</protein>
<name>A0A4Y2RN06_ARAVE</name>
<sequence length="97" mass="10845">MLSDRWKVLNVKTKSVTGAQRHLANGLGLQGFQHMKLKEKILEYKKQGSVVHFNEEPFAISIVTALMRRESNLETAADLVFVDSTSSCDAENHSISL</sequence>
<dbReference type="Proteomes" id="UP000499080">
    <property type="component" value="Unassembled WGS sequence"/>
</dbReference>
<evidence type="ECO:0000313" key="2">
    <source>
        <dbReference type="Proteomes" id="UP000499080"/>
    </source>
</evidence>
<organism evidence="1 2">
    <name type="scientific">Araneus ventricosus</name>
    <name type="common">Orbweaver spider</name>
    <name type="synonym">Epeira ventricosa</name>
    <dbReference type="NCBI Taxonomy" id="182803"/>
    <lineage>
        <taxon>Eukaryota</taxon>
        <taxon>Metazoa</taxon>
        <taxon>Ecdysozoa</taxon>
        <taxon>Arthropoda</taxon>
        <taxon>Chelicerata</taxon>
        <taxon>Arachnida</taxon>
        <taxon>Araneae</taxon>
        <taxon>Araneomorphae</taxon>
        <taxon>Entelegynae</taxon>
        <taxon>Araneoidea</taxon>
        <taxon>Araneidae</taxon>
        <taxon>Araneus</taxon>
    </lineage>
</organism>
<evidence type="ECO:0000313" key="1">
    <source>
        <dbReference type="EMBL" id="GBN77204.1"/>
    </source>
</evidence>
<accession>A0A4Y2RN06</accession>
<dbReference type="AlphaFoldDB" id="A0A4Y2RN06"/>
<keyword evidence="2" id="KW-1185">Reference proteome</keyword>
<gene>
    <name evidence="1" type="ORF">AVEN_151296_2</name>
</gene>
<dbReference type="EMBL" id="BGPR01017754">
    <property type="protein sequence ID" value="GBN77204.1"/>
    <property type="molecule type" value="Genomic_DNA"/>
</dbReference>
<reference evidence="1 2" key="1">
    <citation type="journal article" date="2019" name="Sci. Rep.">
        <title>Orb-weaving spider Araneus ventricosus genome elucidates the spidroin gene catalogue.</title>
        <authorList>
            <person name="Kono N."/>
            <person name="Nakamura H."/>
            <person name="Ohtoshi R."/>
            <person name="Moran D.A.P."/>
            <person name="Shinohara A."/>
            <person name="Yoshida Y."/>
            <person name="Fujiwara M."/>
            <person name="Mori M."/>
            <person name="Tomita M."/>
            <person name="Arakawa K."/>
        </authorList>
    </citation>
    <scope>NUCLEOTIDE SEQUENCE [LARGE SCALE GENOMIC DNA]</scope>
</reference>
<comment type="caution">
    <text evidence="1">The sequence shown here is derived from an EMBL/GenBank/DDBJ whole genome shotgun (WGS) entry which is preliminary data.</text>
</comment>
<proteinExistence type="predicted"/>